<comment type="caution">
    <text evidence="2">The sequence shown here is derived from an EMBL/GenBank/DDBJ whole genome shotgun (WGS) entry which is preliminary data.</text>
</comment>
<dbReference type="EMBL" id="JACHMB010000001">
    <property type="protein sequence ID" value="MBB5783474.1"/>
    <property type="molecule type" value="Genomic_DNA"/>
</dbReference>
<dbReference type="Proteomes" id="UP000579153">
    <property type="component" value="Unassembled WGS sequence"/>
</dbReference>
<feature type="compositionally biased region" description="Polar residues" evidence="1">
    <location>
        <begin position="81"/>
        <end position="95"/>
    </location>
</feature>
<proteinExistence type="predicted"/>
<organism evidence="2 3">
    <name type="scientific">Nonomuraea jabiensis</name>
    <dbReference type="NCBI Taxonomy" id="882448"/>
    <lineage>
        <taxon>Bacteria</taxon>
        <taxon>Bacillati</taxon>
        <taxon>Actinomycetota</taxon>
        <taxon>Actinomycetes</taxon>
        <taxon>Streptosporangiales</taxon>
        <taxon>Streptosporangiaceae</taxon>
        <taxon>Nonomuraea</taxon>
    </lineage>
</organism>
<name>A0A7W9GGP2_9ACTN</name>
<keyword evidence="3" id="KW-1185">Reference proteome</keyword>
<evidence type="ECO:0000313" key="2">
    <source>
        <dbReference type="EMBL" id="MBB5783474.1"/>
    </source>
</evidence>
<sequence>MPLEPTTQTFATKTDAEVWLTKIEAQILEDDWIDPDAGKIAFGKYAGAWINERPGLRPRTVELYGSLLRRHIAPTPDSRGETSTWTPEPSGSSVS</sequence>
<evidence type="ECO:0000256" key="1">
    <source>
        <dbReference type="SAM" id="MobiDB-lite"/>
    </source>
</evidence>
<evidence type="ECO:0008006" key="4">
    <source>
        <dbReference type="Google" id="ProtNLM"/>
    </source>
</evidence>
<feature type="region of interest" description="Disordered" evidence="1">
    <location>
        <begin position="72"/>
        <end position="95"/>
    </location>
</feature>
<reference evidence="2 3" key="1">
    <citation type="submission" date="2020-08" db="EMBL/GenBank/DDBJ databases">
        <title>Sequencing the genomes of 1000 actinobacteria strains.</title>
        <authorList>
            <person name="Klenk H.-P."/>
        </authorList>
    </citation>
    <scope>NUCLEOTIDE SEQUENCE [LARGE SCALE GENOMIC DNA]</scope>
    <source>
        <strain evidence="2 3">DSM 45507</strain>
    </source>
</reference>
<evidence type="ECO:0000313" key="3">
    <source>
        <dbReference type="Proteomes" id="UP000579153"/>
    </source>
</evidence>
<dbReference type="AlphaFoldDB" id="A0A7W9GGP2"/>
<gene>
    <name evidence="2" type="ORF">HD596_010230</name>
</gene>
<accession>A0A7W9GGP2</accession>
<protein>
    <recommendedName>
        <fullName evidence="4">Core-binding (CB) domain-containing protein</fullName>
    </recommendedName>
</protein>